<comment type="cofactor">
    <cofactor evidence="1">
        <name>pyridoxal 5'-phosphate</name>
        <dbReference type="ChEBI" id="CHEBI:597326"/>
    </cofactor>
</comment>
<dbReference type="SUPFAM" id="SSF51419">
    <property type="entry name" value="PLP-binding barrel"/>
    <property type="match status" value="1"/>
</dbReference>
<dbReference type="Proteomes" id="UP001054820">
    <property type="component" value="Chromosome"/>
</dbReference>
<dbReference type="PRINTS" id="PR01179">
    <property type="entry name" value="ODADCRBXLASE"/>
</dbReference>
<reference evidence="11" key="1">
    <citation type="journal article" date="2022" name="Arch. Microbiol.">
        <title>Thiomicrorhabdus immobilis sp. nov., a mesophilic sulfur-oxidizing bacterium isolated from sediment of a brackish lake in northern Japan.</title>
        <authorList>
            <person name="Kojima H."/>
            <person name="Mochizuki J."/>
            <person name="Kanda M."/>
            <person name="Watanabe T."/>
            <person name="Fukui M."/>
        </authorList>
    </citation>
    <scope>NUCLEOTIDE SEQUENCE</scope>
    <source>
        <strain evidence="11">Am19</strain>
    </source>
</reference>
<evidence type="ECO:0000313" key="11">
    <source>
        <dbReference type="EMBL" id="BCN92544.1"/>
    </source>
</evidence>
<dbReference type="PRINTS" id="PR01182">
    <property type="entry name" value="ORNDCRBXLASE"/>
</dbReference>
<dbReference type="InterPro" id="IPR000183">
    <property type="entry name" value="Orn/DAP/Arg_de-COase"/>
</dbReference>
<evidence type="ECO:0000259" key="10">
    <source>
        <dbReference type="Pfam" id="PF02784"/>
    </source>
</evidence>
<evidence type="ECO:0000256" key="1">
    <source>
        <dbReference type="ARBA" id="ARBA00001933"/>
    </source>
</evidence>
<evidence type="ECO:0000256" key="8">
    <source>
        <dbReference type="RuleBase" id="RU003737"/>
    </source>
</evidence>
<organism evidence="11 12">
    <name type="scientific">Thiomicrorhabdus immobilis</name>
    <dbReference type="NCBI Taxonomy" id="2791037"/>
    <lineage>
        <taxon>Bacteria</taxon>
        <taxon>Pseudomonadati</taxon>
        <taxon>Pseudomonadota</taxon>
        <taxon>Gammaproteobacteria</taxon>
        <taxon>Thiotrichales</taxon>
        <taxon>Piscirickettsiaceae</taxon>
        <taxon>Thiomicrorhabdus</taxon>
    </lineage>
</organism>
<dbReference type="InterPro" id="IPR022643">
    <property type="entry name" value="De-COase2_C"/>
</dbReference>
<dbReference type="InterPro" id="IPR009006">
    <property type="entry name" value="Ala_racemase/Decarboxylase_C"/>
</dbReference>
<comment type="similarity">
    <text evidence="2 8">Belongs to the Orn/Lys/Arg decarboxylase class-II family.</text>
</comment>
<evidence type="ECO:0000256" key="6">
    <source>
        <dbReference type="ARBA" id="ARBA00034138"/>
    </source>
</evidence>
<dbReference type="InterPro" id="IPR022644">
    <property type="entry name" value="De-COase2_N"/>
</dbReference>
<dbReference type="EMBL" id="AP024202">
    <property type="protein sequence ID" value="BCN92544.1"/>
    <property type="molecule type" value="Genomic_DNA"/>
</dbReference>
<dbReference type="RefSeq" id="WP_237262242.1">
    <property type="nucleotide sequence ID" value="NZ_AP024202.1"/>
</dbReference>
<keyword evidence="4" id="KW-0456">Lyase</keyword>
<protein>
    <recommendedName>
        <fullName evidence="6">ornithine decarboxylase</fullName>
        <ecNumber evidence="6">4.1.1.17</ecNumber>
    </recommendedName>
</protein>
<name>A0ABM7MB06_9GAMM</name>
<evidence type="ECO:0000256" key="3">
    <source>
        <dbReference type="ARBA" id="ARBA00022898"/>
    </source>
</evidence>
<keyword evidence="12" id="KW-1185">Reference proteome</keyword>
<dbReference type="InterPro" id="IPR002433">
    <property type="entry name" value="Orn_de-COase"/>
</dbReference>
<dbReference type="CDD" id="cd00622">
    <property type="entry name" value="PLPDE_III_ODC"/>
    <property type="match status" value="1"/>
</dbReference>
<evidence type="ECO:0000256" key="4">
    <source>
        <dbReference type="ARBA" id="ARBA00023239"/>
    </source>
</evidence>
<evidence type="ECO:0000259" key="9">
    <source>
        <dbReference type="Pfam" id="PF00278"/>
    </source>
</evidence>
<proteinExistence type="inferred from homology"/>
<dbReference type="Pfam" id="PF00278">
    <property type="entry name" value="Orn_DAP_Arg_deC"/>
    <property type="match status" value="1"/>
</dbReference>
<evidence type="ECO:0000256" key="7">
    <source>
        <dbReference type="ARBA" id="ARBA00049127"/>
    </source>
</evidence>
<comment type="pathway">
    <text evidence="5">Amine and polyamine biosynthesis; putrescine biosynthesis via L-ornithine pathway; putrescine from L-ornithine: step 1/1.</text>
</comment>
<dbReference type="PANTHER" id="PTHR11482:SF6">
    <property type="entry name" value="ORNITHINE DECARBOXYLASE 1-RELATED"/>
    <property type="match status" value="1"/>
</dbReference>
<dbReference type="Gene3D" id="2.40.37.10">
    <property type="entry name" value="Lyase, Ornithine Decarboxylase, Chain A, domain 1"/>
    <property type="match status" value="1"/>
</dbReference>
<gene>
    <name evidence="11" type="ORF">THMIRHAM_03290</name>
</gene>
<dbReference type="Gene3D" id="3.20.20.10">
    <property type="entry name" value="Alanine racemase"/>
    <property type="match status" value="1"/>
</dbReference>
<dbReference type="SUPFAM" id="SSF50621">
    <property type="entry name" value="Alanine racemase C-terminal domain-like"/>
    <property type="match status" value="1"/>
</dbReference>
<dbReference type="Pfam" id="PF02784">
    <property type="entry name" value="Orn_Arg_deC_N"/>
    <property type="match status" value="1"/>
</dbReference>
<dbReference type="PANTHER" id="PTHR11482">
    <property type="entry name" value="ARGININE/DIAMINOPIMELATE/ORNITHINE DECARBOXYLASE"/>
    <property type="match status" value="1"/>
</dbReference>
<dbReference type="InterPro" id="IPR029066">
    <property type="entry name" value="PLP-binding_barrel"/>
</dbReference>
<dbReference type="PROSITE" id="PS00878">
    <property type="entry name" value="ODR_DC_2_1"/>
    <property type="match status" value="1"/>
</dbReference>
<keyword evidence="3" id="KW-0663">Pyridoxal phosphate</keyword>
<feature type="domain" description="Orn/DAP/Arg decarboxylase 2 N-terminal" evidence="10">
    <location>
        <begin position="46"/>
        <end position="277"/>
    </location>
</feature>
<accession>A0ABM7MB06</accession>
<evidence type="ECO:0000313" key="12">
    <source>
        <dbReference type="Proteomes" id="UP001054820"/>
    </source>
</evidence>
<dbReference type="EC" id="4.1.1.17" evidence="6"/>
<dbReference type="InterPro" id="IPR022653">
    <property type="entry name" value="De-COase2_pyr-phos_BS"/>
</dbReference>
<evidence type="ECO:0000256" key="2">
    <source>
        <dbReference type="ARBA" id="ARBA00008872"/>
    </source>
</evidence>
<sequence>MDQQTQQFVETFAEQSHPDVLEQFDRASLEELVAKHETPFMVLDLEEVDYQYKSLQAALPGVKLFYALKSLSHPELIKRLKSLGSYFDLATIGEVELVESLGIKGDQCIHTHPIKKDKEIKRALEFGCNRFVVDNLEELKKFIPYAGQVELIIRVSFRSQQAVVDLSRKFGCALEELPVIVELAQQNGIEVVGLSFHVGSQSLSPMMQVNAVRSSIAAMKVMNSVKWKFLDIGGSFPVSYQEDVLPIADFCAPVVEALADLPEGVEVFAEPGRFISAPSMIEVISVVGKAKRGARTWYYMDDGVYGGFSGQMFDHASYPIAPLKPFDATGEFLPSVLAGPTCDSIDVIAEDIELPELEIGDILIGKQMGAYTIASATEFNYYPKPKIVVVEDIFDPETEAL</sequence>
<evidence type="ECO:0000256" key="5">
    <source>
        <dbReference type="ARBA" id="ARBA00034115"/>
    </source>
</evidence>
<feature type="domain" description="Orn/DAP/Arg decarboxylase 2 C-terminal" evidence="9">
    <location>
        <begin position="278"/>
        <end position="369"/>
    </location>
</feature>
<comment type="catalytic activity">
    <reaction evidence="7">
        <text>L-ornithine + H(+) = putrescine + CO2</text>
        <dbReference type="Rhea" id="RHEA:22964"/>
        <dbReference type="ChEBI" id="CHEBI:15378"/>
        <dbReference type="ChEBI" id="CHEBI:16526"/>
        <dbReference type="ChEBI" id="CHEBI:46911"/>
        <dbReference type="ChEBI" id="CHEBI:326268"/>
        <dbReference type="EC" id="4.1.1.17"/>
    </reaction>
</comment>